<feature type="transmembrane region" description="Helical" evidence="2">
    <location>
        <begin position="7"/>
        <end position="26"/>
    </location>
</feature>
<sequence>MKLNLRDLFLQIGIVIIILGLGLFVYNLSNPVDKSSTTNSNHSTKKSAIIESSADDWGPNKSLFKKNRGNFVYAPMGDSLTEGFFATQDETRYVSVFADYLNEGLGYNVSVGGISGYGGISKNGVAGVDSIIQQAPDLVSLEYGTNDADPKRGISPATLAENLTTIIEDLNSSQKPPKIFLMTTWKNDSDGSYDKAIKKVADKYGYPVVDIRNIWEDPNNSGPAGKTTFKGKSDDFHPNDKGMELIAQKMYTDTYKYISGN</sequence>
<evidence type="ECO:0000313" key="5">
    <source>
        <dbReference type="Proteomes" id="UP000032552"/>
    </source>
</evidence>
<evidence type="ECO:0000256" key="2">
    <source>
        <dbReference type="SAM" id="Phobius"/>
    </source>
</evidence>
<proteinExistence type="predicted"/>
<keyword evidence="2" id="KW-0812">Transmembrane</keyword>
<dbReference type="Proteomes" id="UP000032552">
    <property type="component" value="Unassembled WGS sequence"/>
</dbReference>
<dbReference type="InterPro" id="IPR013830">
    <property type="entry name" value="SGNH_hydro"/>
</dbReference>
<dbReference type="AlphaFoldDB" id="A0A0C9QB36"/>
<organism evidence="4 5">
    <name type="scientific">Lacticaseibacillus paracasei NRIC 0644</name>
    <dbReference type="NCBI Taxonomy" id="1435038"/>
    <lineage>
        <taxon>Bacteria</taxon>
        <taxon>Bacillati</taxon>
        <taxon>Bacillota</taxon>
        <taxon>Bacilli</taxon>
        <taxon>Lactobacillales</taxon>
        <taxon>Lactobacillaceae</taxon>
        <taxon>Lacticaseibacillus</taxon>
    </lineage>
</organism>
<feature type="region of interest" description="Disordered" evidence="1">
    <location>
        <begin position="217"/>
        <end position="238"/>
    </location>
</feature>
<feature type="domain" description="SGNH hydrolase-type esterase" evidence="3">
    <location>
        <begin position="76"/>
        <end position="245"/>
    </location>
</feature>
<reference evidence="5" key="1">
    <citation type="submission" date="2014-05" db="EMBL/GenBank/DDBJ databases">
        <title>Whole genome sequencing of Lactobacillus casei NRIC0644.</title>
        <authorList>
            <person name="Atarashi H."/>
            <person name="Yoshida Y."/>
            <person name="Fujimura S."/>
            <person name="Tanaka N."/>
            <person name="Shiwa Y."/>
            <person name="Yoshikawa H."/>
            <person name="Okada S."/>
            <person name="Nakagawa J."/>
        </authorList>
    </citation>
    <scope>NUCLEOTIDE SEQUENCE [LARGE SCALE GENOMIC DNA]</scope>
    <source>
        <strain evidence="5">NRIC0644</strain>
    </source>
</reference>
<evidence type="ECO:0000313" key="4">
    <source>
        <dbReference type="EMBL" id="GAN35858.1"/>
    </source>
</evidence>
<dbReference type="PANTHER" id="PTHR30383">
    <property type="entry name" value="THIOESTERASE 1/PROTEASE 1/LYSOPHOSPHOLIPASE L1"/>
    <property type="match status" value="1"/>
</dbReference>
<dbReference type="Gene3D" id="3.40.50.1110">
    <property type="entry name" value="SGNH hydrolase"/>
    <property type="match status" value="1"/>
</dbReference>
<accession>A0A0C9QB36</accession>
<protein>
    <recommendedName>
        <fullName evidence="3">SGNH hydrolase-type esterase domain-containing protein</fullName>
    </recommendedName>
</protein>
<dbReference type="SUPFAM" id="SSF52266">
    <property type="entry name" value="SGNH hydrolase"/>
    <property type="match status" value="1"/>
</dbReference>
<keyword evidence="2" id="KW-1133">Transmembrane helix</keyword>
<keyword evidence="2" id="KW-0472">Membrane</keyword>
<dbReference type="Pfam" id="PF13472">
    <property type="entry name" value="Lipase_GDSL_2"/>
    <property type="match status" value="1"/>
</dbReference>
<dbReference type="PANTHER" id="PTHR30383:SF5">
    <property type="entry name" value="SGNH HYDROLASE-TYPE ESTERASE DOMAIN-CONTAINING PROTEIN"/>
    <property type="match status" value="1"/>
</dbReference>
<dbReference type="EMBL" id="BAYM01000034">
    <property type="protein sequence ID" value="GAN35858.1"/>
    <property type="molecule type" value="Genomic_DNA"/>
</dbReference>
<name>A0A0C9QB36_LACPA</name>
<dbReference type="CDD" id="cd00229">
    <property type="entry name" value="SGNH_hydrolase"/>
    <property type="match status" value="1"/>
</dbReference>
<comment type="caution">
    <text evidence="4">The sequence shown here is derived from an EMBL/GenBank/DDBJ whole genome shotgun (WGS) entry which is preliminary data.</text>
</comment>
<dbReference type="InterPro" id="IPR036514">
    <property type="entry name" value="SGNH_hydro_sf"/>
</dbReference>
<gene>
    <name evidence="4" type="ORF">LC0644_0447</name>
</gene>
<dbReference type="GO" id="GO:0004622">
    <property type="term" value="F:phosphatidylcholine lysophospholipase activity"/>
    <property type="evidence" value="ECO:0007669"/>
    <property type="project" value="TreeGrafter"/>
</dbReference>
<dbReference type="RefSeq" id="WP_045625215.1">
    <property type="nucleotide sequence ID" value="NZ_BAYM01000034.1"/>
</dbReference>
<evidence type="ECO:0000256" key="1">
    <source>
        <dbReference type="SAM" id="MobiDB-lite"/>
    </source>
</evidence>
<dbReference type="InterPro" id="IPR051532">
    <property type="entry name" value="Ester_Hydrolysis_Enzymes"/>
</dbReference>
<evidence type="ECO:0000259" key="3">
    <source>
        <dbReference type="Pfam" id="PF13472"/>
    </source>
</evidence>